<accession>A0A1M6S7H4</accession>
<sequence>MKQKECENTQEPLRIADLCFVYAKAKWMKTFKAFDLEGHFAGRLLYASMLEDTDDNRCKLQELADRNAYAQFQLQLRKGDSIVFETRLSA</sequence>
<dbReference type="RefSeq" id="WP_073204708.1">
    <property type="nucleotide sequence ID" value="NZ_FRBD01000003.1"/>
</dbReference>
<dbReference type="AlphaFoldDB" id="A0A1M6S7H4"/>
<evidence type="ECO:0000313" key="2">
    <source>
        <dbReference type="Proteomes" id="UP000184130"/>
    </source>
</evidence>
<name>A0A1M6S7H4_XYLRU</name>
<proteinExistence type="predicted"/>
<organism evidence="1 2">
    <name type="scientific">Xylanibacter ruminicola</name>
    <name type="common">Prevotella ruminicola</name>
    <dbReference type="NCBI Taxonomy" id="839"/>
    <lineage>
        <taxon>Bacteria</taxon>
        <taxon>Pseudomonadati</taxon>
        <taxon>Bacteroidota</taxon>
        <taxon>Bacteroidia</taxon>
        <taxon>Bacteroidales</taxon>
        <taxon>Prevotellaceae</taxon>
        <taxon>Xylanibacter</taxon>
    </lineage>
</organism>
<reference evidence="1 2" key="1">
    <citation type="submission" date="2016-11" db="EMBL/GenBank/DDBJ databases">
        <authorList>
            <person name="Jaros S."/>
            <person name="Januszkiewicz K."/>
            <person name="Wedrychowicz H."/>
        </authorList>
    </citation>
    <scope>NUCLEOTIDE SEQUENCE [LARGE SCALE GENOMIC DNA]</scope>
    <source>
        <strain evidence="1 2">KHT3</strain>
    </source>
</reference>
<evidence type="ECO:0000313" key="1">
    <source>
        <dbReference type="EMBL" id="SHK40645.1"/>
    </source>
</evidence>
<protein>
    <submittedName>
        <fullName evidence="1">Uncharacterized protein</fullName>
    </submittedName>
</protein>
<gene>
    <name evidence="1" type="ORF">SAMN05216463_10323</name>
</gene>
<dbReference type="EMBL" id="FRBD01000003">
    <property type="protein sequence ID" value="SHK40645.1"/>
    <property type="molecule type" value="Genomic_DNA"/>
</dbReference>
<dbReference type="Proteomes" id="UP000184130">
    <property type="component" value="Unassembled WGS sequence"/>
</dbReference>